<keyword evidence="1" id="KW-0472">Membrane</keyword>
<keyword evidence="1" id="KW-0812">Transmembrane</keyword>
<dbReference type="Proteomes" id="UP001500840">
    <property type="component" value="Unassembled WGS sequence"/>
</dbReference>
<sequence length="96" mass="10646">MIVETSLTRGLQTHVVDAAGNATPVQRGTCRMQIGEREVHQVEVELDASQRVNVLVDGKRVSEDLFPRMRATIFAVVIVFMLLTSVTIALAMFLFT</sequence>
<keyword evidence="3" id="KW-1185">Reference proteome</keyword>
<proteinExistence type="predicted"/>
<feature type="transmembrane region" description="Helical" evidence="1">
    <location>
        <begin position="73"/>
        <end position="95"/>
    </location>
</feature>
<organism evidence="2 3">
    <name type="scientific">Novipirellula rosea</name>
    <dbReference type="NCBI Taxonomy" id="1031540"/>
    <lineage>
        <taxon>Bacteria</taxon>
        <taxon>Pseudomonadati</taxon>
        <taxon>Planctomycetota</taxon>
        <taxon>Planctomycetia</taxon>
        <taxon>Pirellulales</taxon>
        <taxon>Pirellulaceae</taxon>
        <taxon>Novipirellula</taxon>
    </lineage>
</organism>
<keyword evidence="1" id="KW-1133">Transmembrane helix</keyword>
<evidence type="ECO:0000313" key="3">
    <source>
        <dbReference type="Proteomes" id="UP001500840"/>
    </source>
</evidence>
<accession>A0ABP8N9X7</accession>
<protein>
    <submittedName>
        <fullName evidence="2">Uncharacterized protein</fullName>
    </submittedName>
</protein>
<dbReference type="EMBL" id="BAABGA010000060">
    <property type="protein sequence ID" value="GAA4462314.1"/>
    <property type="molecule type" value="Genomic_DNA"/>
</dbReference>
<reference evidence="3" key="1">
    <citation type="journal article" date="2019" name="Int. J. Syst. Evol. Microbiol.">
        <title>The Global Catalogue of Microorganisms (GCM) 10K type strain sequencing project: providing services to taxonomists for standard genome sequencing and annotation.</title>
        <authorList>
            <consortium name="The Broad Institute Genomics Platform"/>
            <consortium name="The Broad Institute Genome Sequencing Center for Infectious Disease"/>
            <person name="Wu L."/>
            <person name="Ma J."/>
        </authorList>
    </citation>
    <scope>NUCLEOTIDE SEQUENCE [LARGE SCALE GENOMIC DNA]</scope>
    <source>
        <strain evidence="3">JCM 17759</strain>
    </source>
</reference>
<evidence type="ECO:0000256" key="1">
    <source>
        <dbReference type="SAM" id="Phobius"/>
    </source>
</evidence>
<name>A0ABP8N9X7_9BACT</name>
<evidence type="ECO:0000313" key="2">
    <source>
        <dbReference type="EMBL" id="GAA4462314.1"/>
    </source>
</evidence>
<gene>
    <name evidence="2" type="ORF">GCM10023156_46050</name>
</gene>
<dbReference type="RefSeq" id="WP_345325865.1">
    <property type="nucleotide sequence ID" value="NZ_BAABGA010000060.1"/>
</dbReference>
<comment type="caution">
    <text evidence="2">The sequence shown here is derived from an EMBL/GenBank/DDBJ whole genome shotgun (WGS) entry which is preliminary data.</text>
</comment>